<dbReference type="Proteomes" id="UP000436655">
    <property type="component" value="Unassembled WGS sequence"/>
</dbReference>
<keyword evidence="3" id="KW-1185">Reference proteome</keyword>
<evidence type="ECO:0000313" key="2">
    <source>
        <dbReference type="EMBL" id="MQS45945.1"/>
    </source>
</evidence>
<dbReference type="RefSeq" id="WP_125703641.1">
    <property type="nucleotide sequence ID" value="NZ_JBHTOO010000029.1"/>
</dbReference>
<dbReference type="Pfam" id="PF11694">
    <property type="entry name" value="DUF3290"/>
    <property type="match status" value="1"/>
</dbReference>
<protein>
    <submittedName>
        <fullName evidence="2">DUF3290 domain-containing protein</fullName>
    </submittedName>
</protein>
<keyword evidence="1" id="KW-0472">Membrane</keyword>
<feature type="transmembrane region" description="Helical" evidence="1">
    <location>
        <begin position="50"/>
        <end position="69"/>
    </location>
</feature>
<gene>
    <name evidence="2" type="ORF">FHL03_10655</name>
</gene>
<sequence>MTFYSYEYLVEQNSTPNFLFIAVTFALALALLVTGFLYFRNRNDNKYRDLLLIFVLGTVLFIGINYNNYEKQLDVSNKTNQTLTLMRSIAKEKKVSVKKLYSNSASPTEGMLIKNGEKFYRVSFDTNQSSYTLTNSNLVDSSNVTLKK</sequence>
<dbReference type="EMBL" id="VDFN01000013">
    <property type="protein sequence ID" value="MQS45945.1"/>
    <property type="molecule type" value="Genomic_DNA"/>
</dbReference>
<keyword evidence="1" id="KW-0812">Transmembrane</keyword>
<evidence type="ECO:0000256" key="1">
    <source>
        <dbReference type="SAM" id="Phobius"/>
    </source>
</evidence>
<dbReference type="InterPro" id="IPR021707">
    <property type="entry name" value="DUF3290"/>
</dbReference>
<reference evidence="2 3" key="1">
    <citation type="journal article" date="2019" name="Syst. Appl. Microbiol.">
        <title>Polyphasic characterization of two novel Lactobacillus spp. isolated from blown salami packages: Description of Lactobacillus halodurans sp. nov. and Lactobacillus salsicarnum sp. nov.</title>
        <authorList>
            <person name="Schuster J.A."/>
            <person name="Klingl A."/>
            <person name="Vogel R.F."/>
            <person name="Ehrmann M.A."/>
        </authorList>
    </citation>
    <scope>NUCLEOTIDE SEQUENCE [LARGE SCALE GENOMIC DNA]</scope>
    <source>
        <strain evidence="2 3">TMW 1.2098</strain>
    </source>
</reference>
<name>A0ABW9P9J8_9LACO</name>
<feature type="transmembrane region" description="Helical" evidence="1">
    <location>
        <begin position="18"/>
        <end position="38"/>
    </location>
</feature>
<comment type="caution">
    <text evidence="2">The sequence shown here is derived from an EMBL/GenBank/DDBJ whole genome shotgun (WGS) entry which is preliminary data.</text>
</comment>
<accession>A0ABW9P9J8</accession>
<proteinExistence type="predicted"/>
<evidence type="ECO:0000313" key="3">
    <source>
        <dbReference type="Proteomes" id="UP000436655"/>
    </source>
</evidence>
<keyword evidence="1" id="KW-1133">Transmembrane helix</keyword>
<organism evidence="2 3">
    <name type="scientific">Companilactobacillus mishanensis</name>
    <dbReference type="NCBI Taxonomy" id="2486008"/>
    <lineage>
        <taxon>Bacteria</taxon>
        <taxon>Bacillati</taxon>
        <taxon>Bacillota</taxon>
        <taxon>Bacilli</taxon>
        <taxon>Lactobacillales</taxon>
        <taxon>Lactobacillaceae</taxon>
        <taxon>Companilactobacillus</taxon>
    </lineage>
</organism>